<dbReference type="Proteomes" id="UP000664369">
    <property type="component" value="Unassembled WGS sequence"/>
</dbReference>
<dbReference type="EMBL" id="JAGETZ010000013">
    <property type="protein sequence ID" value="MBO2011922.1"/>
    <property type="molecule type" value="Genomic_DNA"/>
</dbReference>
<evidence type="ECO:0000313" key="2">
    <source>
        <dbReference type="Proteomes" id="UP000664369"/>
    </source>
</evidence>
<name>A0ABS3QL03_9BACT</name>
<reference evidence="1 2" key="1">
    <citation type="submission" date="2021-03" db="EMBL/GenBank/DDBJ databases">
        <authorList>
            <person name="Kim M.K."/>
        </authorList>
    </citation>
    <scope>NUCLEOTIDE SEQUENCE [LARGE SCALE GENOMIC DNA]</scope>
    <source>
        <strain evidence="1 2">BT442</strain>
    </source>
</reference>
<gene>
    <name evidence="1" type="ORF">J4E00_22850</name>
</gene>
<evidence type="ECO:0000313" key="1">
    <source>
        <dbReference type="EMBL" id="MBO2011922.1"/>
    </source>
</evidence>
<protein>
    <submittedName>
        <fullName evidence="1">Uncharacterized protein</fullName>
    </submittedName>
</protein>
<organism evidence="1 2">
    <name type="scientific">Hymenobacter negativus</name>
    <dbReference type="NCBI Taxonomy" id="2795026"/>
    <lineage>
        <taxon>Bacteria</taxon>
        <taxon>Pseudomonadati</taxon>
        <taxon>Bacteroidota</taxon>
        <taxon>Cytophagia</taxon>
        <taxon>Cytophagales</taxon>
        <taxon>Hymenobacteraceae</taxon>
        <taxon>Hymenobacter</taxon>
    </lineage>
</organism>
<proteinExistence type="predicted"/>
<comment type="caution">
    <text evidence="1">The sequence shown here is derived from an EMBL/GenBank/DDBJ whole genome shotgun (WGS) entry which is preliminary data.</text>
</comment>
<keyword evidence="2" id="KW-1185">Reference proteome</keyword>
<dbReference type="RefSeq" id="WP_208177605.1">
    <property type="nucleotide sequence ID" value="NZ_JAGETZ010000013.1"/>
</dbReference>
<accession>A0ABS3QL03</accession>
<sequence>MLDILKRGTVQISNFTWEYHGDTDDSTIFYITPQPAWMTANELPKIQLVQYNTSDPLNGSGYCTLQVQLSVPDEAVMAVTSDINTRFGVKPRFLTLPFQPGTIVEITYPDGQGGTTGQQVAGSDFGSNGAIFQLGLDADQMKTFKEVLNKKGGSPFEVQYSIIVPAMMPSVEMELTFDSKTALDYQVTSHEHTHWASSSSYTYDISKQLASSNASTVHVKKINPNVPQEVVDKLKTWGQSVIMDLVAKQVAAAIALENNASGTQSFSVSQISSFSEKYEEDQTILWRLQPQTVLPSFGDLGLTIQQIASLEPVVDKRKFVAQVTPKCNFVGSEKSLNPAIAPGTGPYMTDAQELQSLQVTIKYPTLDDKPERTHTFTDSTPFTWEADWDDMAGGVYSLEYMAVYKDPKQPSVSGEVQGIEASAYTITLELIGILNVTFDASIFFANKKVSTVVKEIIVDFVFNIPQAPPVLERFTLDSTNATHNITSLSAAPINTDYVYTVTYIFKDDAKANPYTSDAKQQNGQWIYLNQPDLVQSVSVVVDMDNVYKAEVNVYYEGEPYFPEIPASKVLPRPTQESPIQLVFPEDSTATDQPRPRFQLQTISLPAYSADSAKGENKASPTEQDLYLFANSKLSPLMIHASLITSDMDQYDFGPYLFNPQSVVFFSMSAAKTFAMITADPGIVDWTNLTCINVRIKAVRYIPSTSTGTLLDGVEEGTKATYAKNIAVQAMTLDTTKEHSYAVHFPLTSLPMNFTEMEFDWVAEYVYKDGMKLAQGTQQGTLVALPKAATTAPPASAAKGVRQWKPNGAVLAY</sequence>